<dbReference type="STRING" id="649760.HMPREF0971_03085"/>
<dbReference type="Proteomes" id="UP000004079">
    <property type="component" value="Unassembled WGS sequence"/>
</dbReference>
<dbReference type="AlphaFoldDB" id="D1QVP5"/>
<organism evidence="1 2">
    <name type="scientific">Segatella oris F0302</name>
    <dbReference type="NCBI Taxonomy" id="649760"/>
    <lineage>
        <taxon>Bacteria</taxon>
        <taxon>Pseudomonadati</taxon>
        <taxon>Bacteroidota</taxon>
        <taxon>Bacteroidia</taxon>
        <taxon>Bacteroidales</taxon>
        <taxon>Prevotellaceae</taxon>
        <taxon>Segatella</taxon>
    </lineage>
</organism>
<sequence>MKIMNSDNRVGPLAILNAEAHCRHRLLIFAKVIGLKLPI</sequence>
<proteinExistence type="predicted"/>
<evidence type="ECO:0000313" key="2">
    <source>
        <dbReference type="Proteomes" id="UP000004079"/>
    </source>
</evidence>
<dbReference type="EMBL" id="ACUZ02000058">
    <property type="protein sequence ID" value="EFB30508.1"/>
    <property type="molecule type" value="Genomic_DNA"/>
</dbReference>
<accession>D1QVP5</accession>
<gene>
    <name evidence="1" type="ORF">HMPREF0971_03085</name>
</gene>
<name>D1QVP5_9BACT</name>
<evidence type="ECO:0000313" key="1">
    <source>
        <dbReference type="EMBL" id="EFB30508.1"/>
    </source>
</evidence>
<reference evidence="1 2" key="1">
    <citation type="submission" date="2009-11" db="EMBL/GenBank/DDBJ databases">
        <authorList>
            <person name="Weinstock G."/>
            <person name="Sodergren E."/>
            <person name="Clifton S."/>
            <person name="Fulton L."/>
            <person name="Fulton B."/>
            <person name="Courtney L."/>
            <person name="Fronick C."/>
            <person name="Harrison M."/>
            <person name="Strong C."/>
            <person name="Farmer C."/>
            <person name="Delahaunty K."/>
            <person name="Markovic C."/>
            <person name="Hall O."/>
            <person name="Minx P."/>
            <person name="Tomlinson C."/>
            <person name="Mitreva M."/>
            <person name="Nelson J."/>
            <person name="Hou S."/>
            <person name="Wollam A."/>
            <person name="Pepin K.H."/>
            <person name="Johnson M."/>
            <person name="Bhonagiri V."/>
            <person name="Nash W.E."/>
            <person name="Warren W."/>
            <person name="Chinwalla A."/>
            <person name="Mardis E.R."/>
            <person name="Wilson R.K."/>
        </authorList>
    </citation>
    <scope>NUCLEOTIDE SEQUENCE [LARGE SCALE GENOMIC DNA]</scope>
    <source>
        <strain evidence="1 2">F0302</strain>
    </source>
</reference>
<comment type="caution">
    <text evidence="1">The sequence shown here is derived from an EMBL/GenBank/DDBJ whole genome shotgun (WGS) entry which is preliminary data.</text>
</comment>
<dbReference type="HOGENOM" id="CLU_3314774_0_0_10"/>
<protein>
    <submittedName>
        <fullName evidence="1">Uncharacterized protein</fullName>
    </submittedName>
</protein>